<reference evidence="3" key="1">
    <citation type="submission" date="2021-01" db="EMBL/GenBank/DDBJ databases">
        <authorList>
            <person name="Corre E."/>
            <person name="Pelletier E."/>
            <person name="Niang G."/>
            <person name="Scheremetjew M."/>
            <person name="Finn R."/>
            <person name="Kale V."/>
            <person name="Holt S."/>
            <person name="Cochrane G."/>
            <person name="Meng A."/>
            <person name="Brown T."/>
            <person name="Cohen L."/>
        </authorList>
    </citation>
    <scope>NUCLEOTIDE SEQUENCE</scope>
    <source>
        <strain evidence="3">CCMP3105</strain>
    </source>
</reference>
<name>A0A6T0V2Y4_9DINO</name>
<dbReference type="InterPro" id="IPR000626">
    <property type="entry name" value="Ubiquitin-like_dom"/>
</dbReference>
<dbReference type="Pfam" id="PF00240">
    <property type="entry name" value="ubiquitin"/>
    <property type="match status" value="1"/>
</dbReference>
<accession>A0A6T0V2Y4</accession>
<proteinExistence type="predicted"/>
<dbReference type="EMBL" id="HBNR01015628">
    <property type="protein sequence ID" value="CAE4570633.1"/>
    <property type="molecule type" value="Transcribed_RNA"/>
</dbReference>
<dbReference type="AlphaFoldDB" id="A0A6T0V2Y4"/>
<gene>
    <name evidence="2" type="ORF">AMON00008_LOCUS10252</name>
    <name evidence="3" type="ORF">AMON00008_LOCUS10253</name>
</gene>
<dbReference type="InterPro" id="IPR029071">
    <property type="entry name" value="Ubiquitin-like_domsf"/>
</dbReference>
<sequence length="280" mass="30708">MSIISKIVASELHPTGEAHMSLTLTMMIFRGLSTRRRTLTLEGISRSSDVAFVTQKVLQTLDSTPDEVQFLVGTEVLAESASLMDNSTFPLSGVKALVWYNVPDTLKWEDPKQASESEAETADFLSEEPGAADEFLSGPLECEVSEQAPPPILMERNSRPSRTVENLGTMSEQDELAQGRRFILAVHGNIFLGKRFYQRSCMIPVSGETTVGELETRIEAWLGSRSDELVLTFGEATLKSHLTLADHHLGPDAKVSMMAWYKDACARDLPAKLNATTGSA</sequence>
<evidence type="ECO:0000313" key="2">
    <source>
        <dbReference type="EMBL" id="CAE4570633.1"/>
    </source>
</evidence>
<protein>
    <recommendedName>
        <fullName evidence="1">Ubiquitin-like domain-containing protein</fullName>
    </recommendedName>
</protein>
<dbReference type="CDD" id="cd17039">
    <property type="entry name" value="Ubl_ubiquitin_like"/>
    <property type="match status" value="1"/>
</dbReference>
<evidence type="ECO:0000259" key="1">
    <source>
        <dbReference type="Pfam" id="PF00240"/>
    </source>
</evidence>
<feature type="domain" description="Ubiquitin-like" evidence="1">
    <location>
        <begin position="198"/>
        <end position="258"/>
    </location>
</feature>
<organism evidence="3">
    <name type="scientific">Alexandrium monilatum</name>
    <dbReference type="NCBI Taxonomy" id="311494"/>
    <lineage>
        <taxon>Eukaryota</taxon>
        <taxon>Sar</taxon>
        <taxon>Alveolata</taxon>
        <taxon>Dinophyceae</taxon>
        <taxon>Gonyaulacales</taxon>
        <taxon>Pyrocystaceae</taxon>
        <taxon>Alexandrium</taxon>
    </lineage>
</organism>
<evidence type="ECO:0000313" key="3">
    <source>
        <dbReference type="EMBL" id="CAE4570634.1"/>
    </source>
</evidence>
<dbReference type="EMBL" id="HBNR01015629">
    <property type="protein sequence ID" value="CAE4570634.1"/>
    <property type="molecule type" value="Transcribed_RNA"/>
</dbReference>
<dbReference type="SUPFAM" id="SSF54236">
    <property type="entry name" value="Ubiquitin-like"/>
    <property type="match status" value="1"/>
</dbReference>